<keyword evidence="3" id="KW-0479">Metal-binding</keyword>
<keyword evidence="2 9" id="KW-0812">Transmembrane</keyword>
<comment type="subcellular location">
    <subcellularLocation>
        <location evidence="1">Membrane</location>
        <topology evidence="1">Multi-pass membrane protein</topology>
    </subcellularLocation>
</comment>
<evidence type="ECO:0000256" key="7">
    <source>
        <dbReference type="ARBA" id="ARBA00023136"/>
    </source>
</evidence>
<evidence type="ECO:0000256" key="3">
    <source>
        <dbReference type="ARBA" id="ARBA00022723"/>
    </source>
</evidence>
<feature type="transmembrane region" description="Helical" evidence="9">
    <location>
        <begin position="530"/>
        <end position="549"/>
    </location>
</feature>
<evidence type="ECO:0000256" key="5">
    <source>
        <dbReference type="ARBA" id="ARBA00022833"/>
    </source>
</evidence>
<evidence type="ECO:0000259" key="10">
    <source>
        <dbReference type="PROSITE" id="PS50089"/>
    </source>
</evidence>
<name>A0AA88IG35_ARTSF</name>
<dbReference type="GO" id="GO:0008270">
    <property type="term" value="F:zinc ion binding"/>
    <property type="evidence" value="ECO:0007669"/>
    <property type="project" value="UniProtKB-KW"/>
</dbReference>
<dbReference type="InterPro" id="IPR050731">
    <property type="entry name" value="HRD1_E3_ubiq-ligases"/>
</dbReference>
<dbReference type="AlphaFoldDB" id="A0AA88IG35"/>
<evidence type="ECO:0000256" key="9">
    <source>
        <dbReference type="SAM" id="Phobius"/>
    </source>
</evidence>
<evidence type="ECO:0000313" key="12">
    <source>
        <dbReference type="Proteomes" id="UP001187531"/>
    </source>
</evidence>
<feature type="transmembrane region" description="Helical" evidence="9">
    <location>
        <begin position="555"/>
        <end position="573"/>
    </location>
</feature>
<feature type="transmembrane region" description="Helical" evidence="9">
    <location>
        <begin position="386"/>
        <end position="406"/>
    </location>
</feature>
<keyword evidence="6 9" id="KW-1133">Transmembrane helix</keyword>
<dbReference type="InterPro" id="IPR011016">
    <property type="entry name" value="Znf_RING-CH"/>
</dbReference>
<dbReference type="PANTHER" id="PTHR22763:SF191">
    <property type="entry name" value="RING FINGER PROTEIN 145 HOMOLOG"/>
    <property type="match status" value="1"/>
</dbReference>
<dbReference type="InterPro" id="IPR013083">
    <property type="entry name" value="Znf_RING/FYVE/PHD"/>
</dbReference>
<dbReference type="InterPro" id="IPR001841">
    <property type="entry name" value="Znf_RING"/>
</dbReference>
<feature type="transmembrane region" description="Helical" evidence="9">
    <location>
        <begin position="236"/>
        <end position="260"/>
    </location>
</feature>
<dbReference type="Pfam" id="PF13705">
    <property type="entry name" value="TRC8_N"/>
    <property type="match status" value="1"/>
</dbReference>
<dbReference type="InterPro" id="IPR025754">
    <property type="entry name" value="TRC8_N_dom"/>
</dbReference>
<dbReference type="GO" id="GO:0043161">
    <property type="term" value="P:proteasome-mediated ubiquitin-dependent protein catabolic process"/>
    <property type="evidence" value="ECO:0007669"/>
    <property type="project" value="TreeGrafter"/>
</dbReference>
<feature type="domain" description="RING-type" evidence="10">
    <location>
        <begin position="612"/>
        <end position="650"/>
    </location>
</feature>
<dbReference type="GO" id="GO:0061630">
    <property type="term" value="F:ubiquitin protein ligase activity"/>
    <property type="evidence" value="ECO:0007669"/>
    <property type="project" value="TreeGrafter"/>
</dbReference>
<keyword evidence="12" id="KW-1185">Reference proteome</keyword>
<feature type="transmembrane region" description="Helical" evidence="9">
    <location>
        <begin position="412"/>
        <end position="434"/>
    </location>
</feature>
<dbReference type="SMART" id="SM00744">
    <property type="entry name" value="RINGv"/>
    <property type="match status" value="1"/>
</dbReference>
<proteinExistence type="predicted"/>
<evidence type="ECO:0000313" key="11">
    <source>
        <dbReference type="EMBL" id="KAK2728045.1"/>
    </source>
</evidence>
<evidence type="ECO:0000256" key="2">
    <source>
        <dbReference type="ARBA" id="ARBA00022692"/>
    </source>
</evidence>
<dbReference type="PANTHER" id="PTHR22763">
    <property type="entry name" value="RING ZINC FINGER PROTEIN"/>
    <property type="match status" value="1"/>
</dbReference>
<keyword evidence="4 8" id="KW-0863">Zinc-finger</keyword>
<keyword evidence="5" id="KW-0862">Zinc</keyword>
<dbReference type="SMART" id="SM00184">
    <property type="entry name" value="RING"/>
    <property type="match status" value="1"/>
</dbReference>
<dbReference type="GO" id="GO:0016020">
    <property type="term" value="C:membrane"/>
    <property type="evidence" value="ECO:0007669"/>
    <property type="project" value="UniProtKB-SubCell"/>
</dbReference>
<feature type="transmembrane region" description="Helical" evidence="9">
    <location>
        <begin position="59"/>
        <end position="77"/>
    </location>
</feature>
<accession>A0AA88IG35</accession>
<dbReference type="EMBL" id="JAVRJZ010000001">
    <property type="protein sequence ID" value="KAK2728047.1"/>
    <property type="molecule type" value="Genomic_DNA"/>
</dbReference>
<sequence length="725" mass="82744">MVHTMAFRSLEWQMKGKYFEIVASLILRVPGLFLLEHWWEYSVAYTWPHSQDVADIFGALIANLVLIQGLLILLLSLENLVILYMHYISIGLIFVGCFISRYYVATELELAHSHEESLSDDDDGTERRLRHFSMSQVFTVNSALRIAKEYRDFALGKEDISSMSAGRGNSLVFGIFHGATSEDEFYFFRRQIAAIFIQVVVASFISFCLDVNCHYKRAVLAVYTLPVVFRFSGMPIGLLLFVHKLSSACIILTIIFYIMAYTPDLANFAKSLYFHLYYELQTFGLSLILIDLFNQLYVPIHFLIFWCVKFLFQFYDDVFYSESNSNFVIDRWYMGLLWSLTEVCQNSITFFSTVVAIAYLSSSIQRLVQVIIQGPKAVVNDRYPKAGVTEGLTFFLLGIQTGFIHIKMPHRLAAMTVILFVVSASLIQSIFEVIEPLLLSLGAQRGTSSIFKQCKVLLMCLILFICPLYMSSALAKIFDLDFWTLVVMSSCLMTSVQVAGLLVIHIIFVYDSYRTNPWEALDDIIYYTRAVVRFLEFIIAVFIVGAGFHESLAGTWSWSNSIILLVHCYFNVWQKLQIGWKSFLQRREAVQKINALPCAVPAELKKLSDDVCSICYEPMVTSARKTPCNHFFHGACLRKWLYIQEKCPNCATKVSPIIKEQTGEEIAPTAEETPIDSAMPTLEEIRRVVLEDSVPPSLPRLSELARLDSARQGRTRSETVYESVY</sequence>
<evidence type="ECO:0000256" key="1">
    <source>
        <dbReference type="ARBA" id="ARBA00004141"/>
    </source>
</evidence>
<dbReference type="Proteomes" id="UP001187531">
    <property type="component" value="Unassembled WGS sequence"/>
</dbReference>
<feature type="transmembrane region" description="Helical" evidence="9">
    <location>
        <begin position="482"/>
        <end position="510"/>
    </location>
</feature>
<keyword evidence="7 9" id="KW-0472">Membrane</keyword>
<dbReference type="Gene3D" id="3.30.40.10">
    <property type="entry name" value="Zinc/RING finger domain, C3HC4 (zinc finger)"/>
    <property type="match status" value="1"/>
</dbReference>
<feature type="transmembrane region" description="Helical" evidence="9">
    <location>
        <begin position="21"/>
        <end position="39"/>
    </location>
</feature>
<dbReference type="SUPFAM" id="SSF57850">
    <property type="entry name" value="RING/U-box"/>
    <property type="match status" value="1"/>
</dbReference>
<evidence type="ECO:0000256" key="6">
    <source>
        <dbReference type="ARBA" id="ARBA00022989"/>
    </source>
</evidence>
<dbReference type="Pfam" id="PF13639">
    <property type="entry name" value="zf-RING_2"/>
    <property type="match status" value="1"/>
</dbReference>
<gene>
    <name evidence="11" type="ORF">QYM36_008502</name>
</gene>
<comment type="caution">
    <text evidence="11">The sequence shown here is derived from an EMBL/GenBank/DDBJ whole genome shotgun (WGS) entry which is preliminary data.</text>
</comment>
<feature type="transmembrane region" description="Helical" evidence="9">
    <location>
        <begin position="84"/>
        <end position="104"/>
    </location>
</feature>
<feature type="transmembrane region" description="Helical" evidence="9">
    <location>
        <begin position="454"/>
        <end position="470"/>
    </location>
</feature>
<dbReference type="EMBL" id="JAVRJZ010000001">
    <property type="protein sequence ID" value="KAK2728045.1"/>
    <property type="molecule type" value="Genomic_DNA"/>
</dbReference>
<reference evidence="11" key="1">
    <citation type="submission" date="2023-07" db="EMBL/GenBank/DDBJ databases">
        <title>Chromosome-level genome assembly of Artemia franciscana.</title>
        <authorList>
            <person name="Jo E."/>
        </authorList>
    </citation>
    <scope>NUCLEOTIDE SEQUENCE</scope>
    <source>
        <tissue evidence="11">Whole body</tissue>
    </source>
</reference>
<dbReference type="GO" id="GO:0036503">
    <property type="term" value="P:ERAD pathway"/>
    <property type="evidence" value="ECO:0007669"/>
    <property type="project" value="TreeGrafter"/>
</dbReference>
<organism evidence="11 12">
    <name type="scientific">Artemia franciscana</name>
    <name type="common">Brine shrimp</name>
    <name type="synonym">Artemia sanfranciscana</name>
    <dbReference type="NCBI Taxonomy" id="6661"/>
    <lineage>
        <taxon>Eukaryota</taxon>
        <taxon>Metazoa</taxon>
        <taxon>Ecdysozoa</taxon>
        <taxon>Arthropoda</taxon>
        <taxon>Crustacea</taxon>
        <taxon>Branchiopoda</taxon>
        <taxon>Anostraca</taxon>
        <taxon>Artemiidae</taxon>
        <taxon>Artemia</taxon>
    </lineage>
</organism>
<protein>
    <recommendedName>
        <fullName evidence="10">RING-type domain-containing protein</fullName>
    </recommendedName>
</protein>
<dbReference type="GO" id="GO:0012505">
    <property type="term" value="C:endomembrane system"/>
    <property type="evidence" value="ECO:0007669"/>
    <property type="project" value="TreeGrafter"/>
</dbReference>
<evidence type="ECO:0000256" key="4">
    <source>
        <dbReference type="ARBA" id="ARBA00022771"/>
    </source>
</evidence>
<dbReference type="PROSITE" id="PS50089">
    <property type="entry name" value="ZF_RING_2"/>
    <property type="match status" value="1"/>
</dbReference>
<feature type="transmembrane region" description="Helical" evidence="9">
    <location>
        <begin position="192"/>
        <end position="215"/>
    </location>
</feature>
<evidence type="ECO:0000256" key="8">
    <source>
        <dbReference type="PROSITE-ProRule" id="PRU00175"/>
    </source>
</evidence>